<keyword evidence="4" id="KW-0411">Iron-sulfur</keyword>
<dbReference type="PANTHER" id="PTHR43687:SF4">
    <property type="entry name" value="BLR5484 PROTEIN"/>
    <property type="match status" value="1"/>
</dbReference>
<evidence type="ECO:0000313" key="6">
    <source>
        <dbReference type="EMBL" id="SHN78356.1"/>
    </source>
</evidence>
<dbReference type="Pfam" id="PF13187">
    <property type="entry name" value="Fer4_9"/>
    <property type="match status" value="1"/>
</dbReference>
<dbReference type="SUPFAM" id="SSF54862">
    <property type="entry name" value="4Fe-4S ferredoxins"/>
    <property type="match status" value="1"/>
</dbReference>
<feature type="domain" description="4Fe-4S ferredoxin-type" evidence="5">
    <location>
        <begin position="497"/>
        <end position="526"/>
    </location>
</feature>
<dbReference type="Gene3D" id="3.30.70.20">
    <property type="match status" value="2"/>
</dbReference>
<keyword evidence="2" id="KW-0479">Metal-binding</keyword>
<organism evidence="6 7">
    <name type="scientific">Bradyrhizobium erythrophlei</name>
    <dbReference type="NCBI Taxonomy" id="1437360"/>
    <lineage>
        <taxon>Bacteria</taxon>
        <taxon>Pseudomonadati</taxon>
        <taxon>Pseudomonadota</taxon>
        <taxon>Alphaproteobacteria</taxon>
        <taxon>Hyphomicrobiales</taxon>
        <taxon>Nitrobacteraceae</taxon>
        <taxon>Bradyrhizobium</taxon>
    </lineage>
</organism>
<evidence type="ECO:0000256" key="3">
    <source>
        <dbReference type="ARBA" id="ARBA00023004"/>
    </source>
</evidence>
<dbReference type="PROSITE" id="PS00198">
    <property type="entry name" value="4FE4S_FER_1"/>
    <property type="match status" value="3"/>
</dbReference>
<dbReference type="InterPro" id="IPR017896">
    <property type="entry name" value="4Fe4S_Fe-S-bd"/>
</dbReference>
<protein>
    <submittedName>
        <fullName evidence="6">4Fe-4S dicluster domain-containing protein</fullName>
    </submittedName>
</protein>
<evidence type="ECO:0000313" key="7">
    <source>
        <dbReference type="Proteomes" id="UP000184096"/>
    </source>
</evidence>
<dbReference type="InterPro" id="IPR017900">
    <property type="entry name" value="4Fe4S_Fe_S_CS"/>
</dbReference>
<accession>A0A1M7U626</accession>
<dbReference type="RefSeq" id="WP_072819720.1">
    <property type="nucleotide sequence ID" value="NZ_LT670849.1"/>
</dbReference>
<keyword evidence="1" id="KW-0004">4Fe-4S</keyword>
<dbReference type="OrthoDB" id="9800445at2"/>
<dbReference type="InterPro" id="IPR050572">
    <property type="entry name" value="Fe-S_Ferredoxin"/>
</dbReference>
<name>A0A1M7U626_9BRAD</name>
<gene>
    <name evidence="6" type="ORF">SAMN05444170_3654</name>
</gene>
<reference evidence="7" key="1">
    <citation type="submission" date="2016-11" db="EMBL/GenBank/DDBJ databases">
        <authorList>
            <person name="Varghese N."/>
            <person name="Submissions S."/>
        </authorList>
    </citation>
    <scope>NUCLEOTIDE SEQUENCE [LARGE SCALE GENOMIC DNA]</scope>
    <source>
        <strain evidence="7">GAS401</strain>
    </source>
</reference>
<dbReference type="PANTHER" id="PTHR43687">
    <property type="entry name" value="ADENYLYLSULFATE REDUCTASE, BETA SUBUNIT"/>
    <property type="match status" value="1"/>
</dbReference>
<dbReference type="EMBL" id="LT670849">
    <property type="protein sequence ID" value="SHN78356.1"/>
    <property type="molecule type" value="Genomic_DNA"/>
</dbReference>
<dbReference type="Proteomes" id="UP000184096">
    <property type="component" value="Chromosome I"/>
</dbReference>
<evidence type="ECO:0000256" key="2">
    <source>
        <dbReference type="ARBA" id="ARBA00022723"/>
    </source>
</evidence>
<keyword evidence="7" id="KW-1185">Reference proteome</keyword>
<proteinExistence type="predicted"/>
<feature type="domain" description="4Fe-4S ferredoxin-type" evidence="5">
    <location>
        <begin position="528"/>
        <end position="557"/>
    </location>
</feature>
<dbReference type="AlphaFoldDB" id="A0A1M7U626"/>
<feature type="domain" description="4Fe-4S ferredoxin-type" evidence="5">
    <location>
        <begin position="286"/>
        <end position="315"/>
    </location>
</feature>
<keyword evidence="3" id="KW-0408">Iron</keyword>
<dbReference type="PROSITE" id="PS51379">
    <property type="entry name" value="4FE4S_FER_2"/>
    <property type="match status" value="3"/>
</dbReference>
<dbReference type="GO" id="GO:0046872">
    <property type="term" value="F:metal ion binding"/>
    <property type="evidence" value="ECO:0007669"/>
    <property type="project" value="UniProtKB-KW"/>
</dbReference>
<evidence type="ECO:0000256" key="1">
    <source>
        <dbReference type="ARBA" id="ARBA00022485"/>
    </source>
</evidence>
<evidence type="ECO:0000256" key="4">
    <source>
        <dbReference type="ARBA" id="ARBA00023014"/>
    </source>
</evidence>
<evidence type="ECO:0000259" key="5">
    <source>
        <dbReference type="PROSITE" id="PS51379"/>
    </source>
</evidence>
<dbReference type="Pfam" id="PF12838">
    <property type="entry name" value="Fer4_7"/>
    <property type="match status" value="1"/>
</dbReference>
<dbReference type="GO" id="GO:0051539">
    <property type="term" value="F:4 iron, 4 sulfur cluster binding"/>
    <property type="evidence" value="ECO:0007669"/>
    <property type="project" value="UniProtKB-KW"/>
</dbReference>
<sequence>MPLDADAVGRGCGLDTTSATHLCGAELDRFKTIASEDGPLTVGCTQQAILFTDVAAEIGRKNPIQFGNIRETAGWSSEAKQSGPKMAALLAAAAEPVPPTPSAELQSGGVILICGRDEAAVEAANLLKDHLDVTVLIEPPASIAPPSRAEFPVAKGKVRSAKGHLGAFEITVDDFAEAAPSSRQVLTFGPSRNNARSNCDIVLDLTGGAALFSAADLRDGYLRADPANPAAVLQAVLKARDLVGTFEKPRYINFEPKLCAHSRSHRTGCTRCLDLCPAGAISAAGDHVAIDANICAGCGQCAAACPTGAASYALPPEDVLVRQLRSMLIAFRDAGGERAVVLFHDEKHGAPLIDALARFGDGLPANVLPFAINEVTQVGLEAVIAAFAYGTSAMRFLLRAKPRHDVSGLSRTIAVADPILVGLGFGGNRIAAIETDDPDGLLDALRTIPPLAPAPRLASFRTVGKKRDVLRFALSELHRSAPAPVDVIALPEGAPFGAVEIDVGNCTLCLSCVSACPTGALRDDPDRPVLRFVEDACVQCGLCRATCPEKVITLLPRIDFGASRAPARILKEEEPFCCIRCGKPFGVKSSIERVVAKLEGKHWMYSASSERLDVIKMCEDCRVSFVAEQGFETYGAAPLVRTTDDYLREQLAQPAAERDQE</sequence>